<feature type="region of interest" description="Disordered" evidence="4">
    <location>
        <begin position="327"/>
        <end position="354"/>
    </location>
</feature>
<protein>
    <recommendedName>
        <fullName evidence="7">Paf1-domain-containing protein</fullName>
    </recommendedName>
</protein>
<feature type="compositionally biased region" description="Basic and acidic residues" evidence="4">
    <location>
        <begin position="332"/>
        <end position="350"/>
    </location>
</feature>
<dbReference type="GO" id="GO:0003682">
    <property type="term" value="F:chromatin binding"/>
    <property type="evidence" value="ECO:0007669"/>
    <property type="project" value="TreeGrafter"/>
</dbReference>
<dbReference type="PANTHER" id="PTHR23188:SF12">
    <property type="entry name" value="RNA POLYMERASE II-ASSOCIATED FACTOR 1 HOMOLOG"/>
    <property type="match status" value="1"/>
</dbReference>
<keyword evidence="3" id="KW-0539">Nucleus</keyword>
<dbReference type="GO" id="GO:0016593">
    <property type="term" value="C:Cdc73/Paf1 complex"/>
    <property type="evidence" value="ECO:0007669"/>
    <property type="project" value="InterPro"/>
</dbReference>
<evidence type="ECO:0008006" key="7">
    <source>
        <dbReference type="Google" id="ProtNLM"/>
    </source>
</evidence>
<keyword evidence="6" id="KW-1185">Reference proteome</keyword>
<evidence type="ECO:0000256" key="2">
    <source>
        <dbReference type="ARBA" id="ARBA00007560"/>
    </source>
</evidence>
<dbReference type="OrthoDB" id="10260285at2759"/>
<feature type="compositionally biased region" description="Basic and acidic residues" evidence="4">
    <location>
        <begin position="483"/>
        <end position="503"/>
    </location>
</feature>
<dbReference type="Proteomes" id="UP000223968">
    <property type="component" value="Unassembled WGS sequence"/>
</dbReference>
<evidence type="ECO:0000256" key="4">
    <source>
        <dbReference type="SAM" id="MobiDB-lite"/>
    </source>
</evidence>
<feature type="compositionally biased region" description="Basic and acidic residues" evidence="4">
    <location>
        <begin position="457"/>
        <end position="468"/>
    </location>
</feature>
<dbReference type="PANTHER" id="PTHR23188">
    <property type="entry name" value="RNA POLYMERASE II-ASSOCIATED FACTOR 1 HOMOLOG"/>
    <property type="match status" value="1"/>
</dbReference>
<evidence type="ECO:0000256" key="3">
    <source>
        <dbReference type="ARBA" id="ARBA00023242"/>
    </source>
</evidence>
<organism evidence="5 6">
    <name type="scientific">Helicocarpus griseus UAMH5409</name>
    <dbReference type="NCBI Taxonomy" id="1447875"/>
    <lineage>
        <taxon>Eukaryota</taxon>
        <taxon>Fungi</taxon>
        <taxon>Dikarya</taxon>
        <taxon>Ascomycota</taxon>
        <taxon>Pezizomycotina</taxon>
        <taxon>Eurotiomycetes</taxon>
        <taxon>Eurotiomycetidae</taxon>
        <taxon>Onygenales</taxon>
        <taxon>Ajellomycetaceae</taxon>
        <taxon>Helicocarpus</taxon>
    </lineage>
</organism>
<evidence type="ECO:0000313" key="6">
    <source>
        <dbReference type="Proteomes" id="UP000223968"/>
    </source>
</evidence>
<dbReference type="EMBL" id="PDNB01000200">
    <property type="protein sequence ID" value="PGG99619.1"/>
    <property type="molecule type" value="Genomic_DNA"/>
</dbReference>
<sequence length="534" mass="58611">MSKSKDGHSGESYHQEYIASLRYRNDLPPPEMPPKFLEIPHEGLDRFLTPGFASNMARREEPNIDVDAEGGMPIDLVGIPGLHLGDESAIMAPENPAPVDPADLPLLMTLEQLRNPAPKNSNVSFLRRTQYIAAGAGARGVDGALKAVPLVAPTAVKSSPAAPKPAKLSRDDPMHVKKYIQKGFDIAYPQSKHKGEDTPSRIKGLPATKAEVDAWATPTHPDNPKLKPVGFYPVIPDLGGFPDPGGFVQFKFDKAPVPAAQGRRDERMDVGILVPSAPEERVCQEHASKAALHKANPSLYPDPGPIPWDYDLFLPEKQGSAPQIKTSLDVTNPHRDDESNYTHDATGETSKHHRYDRIRTYATSSQNLHPEQKYKDVALVLFDPAEQSPNGAGARHRLKQKAAYYYPILGKTRLKPERARTIAQAGLAPTRPKAKEDQVHQIQVVVRDADEAEAYKRASHRAQVDSRFAKTLPAPEEVEGGEEEVKAETLPERLAGGDRRGSDVNETADADSKDREAGEKRRDSVGEEDEMVDS</sequence>
<comment type="similarity">
    <text evidence="2">Belongs to the PAF1 family.</text>
</comment>
<dbReference type="GO" id="GO:0000993">
    <property type="term" value="F:RNA polymerase II complex binding"/>
    <property type="evidence" value="ECO:0007669"/>
    <property type="project" value="TreeGrafter"/>
</dbReference>
<evidence type="ECO:0000256" key="1">
    <source>
        <dbReference type="ARBA" id="ARBA00004123"/>
    </source>
</evidence>
<dbReference type="InterPro" id="IPR007133">
    <property type="entry name" value="RNA_pol_II-assoc_Paf1"/>
</dbReference>
<reference evidence="5 6" key="1">
    <citation type="submission" date="2017-10" db="EMBL/GenBank/DDBJ databases">
        <title>Comparative genomics in systemic dimorphic fungi from Ajellomycetaceae.</title>
        <authorList>
            <person name="Munoz J.F."/>
            <person name="Mcewen J.G."/>
            <person name="Clay O.K."/>
            <person name="Cuomo C.A."/>
        </authorList>
    </citation>
    <scope>NUCLEOTIDE SEQUENCE [LARGE SCALE GENOMIC DNA]</scope>
    <source>
        <strain evidence="5 6">UAMH5409</strain>
    </source>
</reference>
<dbReference type="Pfam" id="PF03985">
    <property type="entry name" value="Paf1"/>
    <property type="match status" value="1"/>
</dbReference>
<dbReference type="STRING" id="1447875.A0A2B7WSP6"/>
<accession>A0A2B7WSP6</accession>
<feature type="compositionally biased region" description="Basic and acidic residues" evidence="4">
    <location>
        <begin position="510"/>
        <end position="525"/>
    </location>
</feature>
<comment type="subcellular location">
    <subcellularLocation>
        <location evidence="1">Nucleus</location>
    </subcellularLocation>
</comment>
<gene>
    <name evidence="5" type="ORF">AJ79_08479</name>
</gene>
<feature type="region of interest" description="Disordered" evidence="4">
    <location>
        <begin position="457"/>
        <end position="534"/>
    </location>
</feature>
<name>A0A2B7WSP6_9EURO</name>
<evidence type="ECO:0000313" key="5">
    <source>
        <dbReference type="EMBL" id="PGG99619.1"/>
    </source>
</evidence>
<dbReference type="GO" id="GO:0006368">
    <property type="term" value="P:transcription elongation by RNA polymerase II"/>
    <property type="evidence" value="ECO:0007669"/>
    <property type="project" value="InterPro"/>
</dbReference>
<dbReference type="AlphaFoldDB" id="A0A2B7WSP6"/>
<proteinExistence type="inferred from homology"/>
<comment type="caution">
    <text evidence="5">The sequence shown here is derived from an EMBL/GenBank/DDBJ whole genome shotgun (WGS) entry which is preliminary data.</text>
</comment>